<dbReference type="EMBL" id="JAQJZL010000010">
    <property type="protein sequence ID" value="KAJ6035395.1"/>
    <property type="molecule type" value="Genomic_DNA"/>
</dbReference>
<dbReference type="Gene3D" id="3.40.50.720">
    <property type="entry name" value="NAD(P)-binding Rossmann-like Domain"/>
    <property type="match status" value="1"/>
</dbReference>
<name>A0AAD6N6F9_PENCN</name>
<evidence type="ECO:0000256" key="2">
    <source>
        <dbReference type="ARBA" id="ARBA00022857"/>
    </source>
</evidence>
<dbReference type="SUPFAM" id="SSF51735">
    <property type="entry name" value="NAD(P)-binding Rossmann-fold domains"/>
    <property type="match status" value="1"/>
</dbReference>
<keyword evidence="2" id="KW-0521">NADP</keyword>
<keyword evidence="6" id="KW-1185">Reference proteome</keyword>
<evidence type="ECO:0000256" key="3">
    <source>
        <dbReference type="ARBA" id="ARBA00023002"/>
    </source>
</evidence>
<dbReference type="InterPro" id="IPR036291">
    <property type="entry name" value="NAD(P)-bd_dom_sf"/>
</dbReference>
<keyword evidence="3" id="KW-0560">Oxidoreductase</keyword>
<reference evidence="5" key="1">
    <citation type="journal article" date="2023" name="IMA Fungus">
        <title>Comparative genomic study of the Penicillium genus elucidates a diverse pangenome and 15 lateral gene transfer events.</title>
        <authorList>
            <person name="Petersen C."/>
            <person name="Sorensen T."/>
            <person name="Nielsen M.R."/>
            <person name="Sondergaard T.E."/>
            <person name="Sorensen J.L."/>
            <person name="Fitzpatrick D.A."/>
            <person name="Frisvad J.C."/>
            <person name="Nielsen K.L."/>
        </authorList>
    </citation>
    <scope>NUCLEOTIDE SEQUENCE</scope>
    <source>
        <strain evidence="5">IBT 15450</strain>
    </source>
</reference>
<proteinExistence type="inferred from homology"/>
<sequence length="199" mass="22523">MGSDSSSLRPPSRNRGHPVLPPTYPGRQRPSSGCDQTVVDRNKSSSRFDHLPWYAYTADIRQYLADLNKDKKVPEYTFFQPGLFTNYFTRPYKSSEHIYQLETLSTLKLNSRDDTPITLTAAQDLAAVVAKAIEYEGEWPVTSGIRSTRLSIGELIELGGKFLGGMPFTIDQVKAEDFESGEWQTSWLPEVDRPSIRKE</sequence>
<dbReference type="AlphaFoldDB" id="A0AAD6N6F9"/>
<evidence type="ECO:0000256" key="4">
    <source>
        <dbReference type="SAM" id="MobiDB-lite"/>
    </source>
</evidence>
<feature type="region of interest" description="Disordered" evidence="4">
    <location>
        <begin position="1"/>
        <end position="37"/>
    </location>
</feature>
<reference evidence="5" key="2">
    <citation type="submission" date="2023-01" db="EMBL/GenBank/DDBJ databases">
        <authorList>
            <person name="Petersen C."/>
        </authorList>
    </citation>
    <scope>NUCLEOTIDE SEQUENCE</scope>
    <source>
        <strain evidence="5">IBT 15450</strain>
    </source>
</reference>
<dbReference type="InterPro" id="IPR051609">
    <property type="entry name" value="NmrA/Isoflavone_reductase-like"/>
</dbReference>
<evidence type="ECO:0000313" key="6">
    <source>
        <dbReference type="Proteomes" id="UP001219568"/>
    </source>
</evidence>
<evidence type="ECO:0000256" key="1">
    <source>
        <dbReference type="ARBA" id="ARBA00005725"/>
    </source>
</evidence>
<gene>
    <name evidence="5" type="ORF">N7460_009570</name>
</gene>
<comment type="similarity">
    <text evidence="1">Belongs to the NmrA-type oxidoreductase family. Isoflavone reductase subfamily.</text>
</comment>
<dbReference type="GO" id="GO:0016491">
    <property type="term" value="F:oxidoreductase activity"/>
    <property type="evidence" value="ECO:0007669"/>
    <property type="project" value="UniProtKB-KW"/>
</dbReference>
<protein>
    <submittedName>
        <fullName evidence="5">NmrA-like family protein</fullName>
    </submittedName>
</protein>
<organism evidence="5 6">
    <name type="scientific">Penicillium canescens</name>
    <dbReference type="NCBI Taxonomy" id="5083"/>
    <lineage>
        <taxon>Eukaryota</taxon>
        <taxon>Fungi</taxon>
        <taxon>Dikarya</taxon>
        <taxon>Ascomycota</taxon>
        <taxon>Pezizomycotina</taxon>
        <taxon>Eurotiomycetes</taxon>
        <taxon>Eurotiomycetidae</taxon>
        <taxon>Eurotiales</taxon>
        <taxon>Aspergillaceae</taxon>
        <taxon>Penicillium</taxon>
    </lineage>
</organism>
<comment type="caution">
    <text evidence="5">The sequence shown here is derived from an EMBL/GenBank/DDBJ whole genome shotgun (WGS) entry which is preliminary data.</text>
</comment>
<dbReference type="Proteomes" id="UP001219568">
    <property type="component" value="Unassembled WGS sequence"/>
</dbReference>
<dbReference type="PANTHER" id="PTHR47706">
    <property type="entry name" value="NMRA-LIKE FAMILY PROTEIN"/>
    <property type="match status" value="1"/>
</dbReference>
<dbReference type="PANTHER" id="PTHR47706:SF4">
    <property type="entry name" value="NMRA-LIKE DOMAIN-CONTAINING PROTEIN"/>
    <property type="match status" value="1"/>
</dbReference>
<accession>A0AAD6N6F9</accession>
<evidence type="ECO:0000313" key="5">
    <source>
        <dbReference type="EMBL" id="KAJ6035395.1"/>
    </source>
</evidence>